<dbReference type="EC" id="5.1.99.6" evidence="19"/>
<feature type="binding site" evidence="18">
    <location>
        <position position="159"/>
    </location>
    <ligand>
        <name>(6S)-NADPHX</name>
        <dbReference type="ChEBI" id="CHEBI:64076"/>
    </ligand>
</feature>
<dbReference type="InterPro" id="IPR000631">
    <property type="entry name" value="CARKD"/>
</dbReference>
<evidence type="ECO:0000256" key="9">
    <source>
        <dbReference type="ARBA" id="ARBA00022958"/>
    </source>
</evidence>
<dbReference type="PROSITE" id="PS01050">
    <property type="entry name" value="YJEF_C_2"/>
    <property type="match status" value="1"/>
</dbReference>
<keyword evidence="6 17" id="KW-0547">Nucleotide-binding</keyword>
<dbReference type="GO" id="GO:0046496">
    <property type="term" value="P:nicotinamide nucleotide metabolic process"/>
    <property type="evidence" value="ECO:0007669"/>
    <property type="project" value="UniProtKB-UniRule"/>
</dbReference>
<keyword evidence="23" id="KW-1185">Reference proteome</keyword>
<comment type="cofactor">
    <cofactor evidence="17">
        <name>Mg(2+)</name>
        <dbReference type="ChEBI" id="CHEBI:18420"/>
    </cofactor>
</comment>
<evidence type="ECO:0000256" key="14">
    <source>
        <dbReference type="ARBA" id="ARBA00025153"/>
    </source>
</evidence>
<comment type="similarity">
    <text evidence="18">Belongs to the NnrE/AIBP family.</text>
</comment>
<reference evidence="22 23" key="1">
    <citation type="journal article" date="2013" name="Genome Announc.">
        <title>Genome Sequence of the Obligate Gammaproteobacterial Methanotroph Methylomicrobium album Strain BG8.</title>
        <authorList>
            <person name="Kits K.D."/>
            <person name="Kalyuzhnaya M.G."/>
            <person name="Klotz M.G."/>
            <person name="Jetten M.S."/>
            <person name="Op den Camp H.J."/>
            <person name="Vuilleumier S."/>
            <person name="Bringel F."/>
            <person name="Dispirito A.A."/>
            <person name="Murrell J.C."/>
            <person name="Bruce D."/>
            <person name="Cheng J.F."/>
            <person name="Copeland A."/>
            <person name="Goodwin L."/>
            <person name="Hauser L."/>
            <person name="Lajus A."/>
            <person name="Land M.L."/>
            <person name="Lapidus A."/>
            <person name="Lucas S."/>
            <person name="Medigue C."/>
            <person name="Pitluck S."/>
            <person name="Woyke T."/>
            <person name="Zeytun A."/>
            <person name="Stein L.Y."/>
        </authorList>
    </citation>
    <scope>NUCLEOTIDE SEQUENCE [LARGE SCALE GENOMIC DNA]</scope>
    <source>
        <strain evidence="22 23">BG8</strain>
    </source>
</reference>
<dbReference type="InterPro" id="IPR030677">
    <property type="entry name" value="Nnr"/>
</dbReference>
<dbReference type="InterPro" id="IPR004443">
    <property type="entry name" value="YjeF_N_dom"/>
</dbReference>
<evidence type="ECO:0000256" key="19">
    <source>
        <dbReference type="PIRNR" id="PIRNR017184"/>
    </source>
</evidence>
<keyword evidence="5 18" id="KW-0479">Metal-binding</keyword>
<dbReference type="PROSITE" id="PS51383">
    <property type="entry name" value="YJEF_C_3"/>
    <property type="match status" value="1"/>
</dbReference>
<dbReference type="InterPro" id="IPR017953">
    <property type="entry name" value="Carbohydrate_kinase_pred_CS"/>
</dbReference>
<dbReference type="NCBIfam" id="TIGR00197">
    <property type="entry name" value="yjeF_nterm"/>
    <property type="match status" value="1"/>
</dbReference>
<evidence type="ECO:0000256" key="2">
    <source>
        <dbReference type="ARBA" id="ARBA00000909"/>
    </source>
</evidence>
<evidence type="ECO:0000259" key="21">
    <source>
        <dbReference type="PROSITE" id="PS51385"/>
    </source>
</evidence>
<evidence type="ECO:0000256" key="8">
    <source>
        <dbReference type="ARBA" id="ARBA00022857"/>
    </source>
</evidence>
<feature type="binding site" evidence="17">
    <location>
        <position position="364"/>
    </location>
    <ligand>
        <name>(6S)-NADPHX</name>
        <dbReference type="ChEBI" id="CHEBI:64076"/>
    </ligand>
</feature>
<name>H8GJK6_METAL</name>
<keyword evidence="7 17" id="KW-0067">ATP-binding</keyword>
<evidence type="ECO:0000256" key="5">
    <source>
        <dbReference type="ARBA" id="ARBA00022723"/>
    </source>
</evidence>
<feature type="binding site" evidence="17">
    <location>
        <position position="318"/>
    </location>
    <ligand>
        <name>(6S)-NADPHX</name>
        <dbReference type="ChEBI" id="CHEBI:64076"/>
    </ligand>
</feature>
<dbReference type="RefSeq" id="WP_005372943.1">
    <property type="nucleotide sequence ID" value="NZ_CM001475.1"/>
</dbReference>
<dbReference type="Gene3D" id="3.40.50.10260">
    <property type="entry name" value="YjeF N-terminal domain"/>
    <property type="match status" value="1"/>
</dbReference>
<dbReference type="EMBL" id="CM001475">
    <property type="protein sequence ID" value="EIC30366.1"/>
    <property type="molecule type" value="Genomic_DNA"/>
</dbReference>
<dbReference type="GO" id="GO:0110051">
    <property type="term" value="P:metabolite repair"/>
    <property type="evidence" value="ECO:0007669"/>
    <property type="project" value="TreeGrafter"/>
</dbReference>
<feature type="binding site" evidence="17">
    <location>
        <position position="257"/>
    </location>
    <ligand>
        <name>(6S)-NADPHX</name>
        <dbReference type="ChEBI" id="CHEBI:64076"/>
    </ligand>
</feature>
<organism evidence="22 23">
    <name type="scientific">Methylomicrobium album BG8</name>
    <dbReference type="NCBI Taxonomy" id="686340"/>
    <lineage>
        <taxon>Bacteria</taxon>
        <taxon>Pseudomonadati</taxon>
        <taxon>Pseudomonadota</taxon>
        <taxon>Gammaproteobacteria</taxon>
        <taxon>Methylococcales</taxon>
        <taxon>Methylococcaceae</taxon>
        <taxon>Methylomicrobium</taxon>
    </lineage>
</organism>
<feature type="domain" description="YjeF N-terminal" evidence="21">
    <location>
        <begin position="14"/>
        <end position="216"/>
    </location>
</feature>
<gene>
    <name evidence="17" type="primary">nnrD</name>
    <name evidence="18" type="synonym">nnrE</name>
    <name evidence="22" type="ORF">Metal_2658</name>
</gene>
<dbReference type="PANTHER" id="PTHR12592">
    <property type="entry name" value="ATP-DEPENDENT (S)-NAD(P)H-HYDRATE DEHYDRATASE FAMILY MEMBER"/>
    <property type="match status" value="1"/>
</dbReference>
<comment type="function">
    <text evidence="17">Catalyzes the dehydration of the S-form of NAD(P)HX at the expense of ADP, which is converted to AMP. Together with NAD(P)HX epimerase, which catalyzes the epimerization of the S- and R-forms, the enzyme allows the repair of both epimers of NAD(P)HX, a damaged form of NAD(P)H that is a result of enzymatic or heat-dependent hydration.</text>
</comment>
<dbReference type="GO" id="GO:0052856">
    <property type="term" value="F:NAD(P)HX epimerase activity"/>
    <property type="evidence" value="ECO:0007669"/>
    <property type="project" value="UniProtKB-UniRule"/>
</dbReference>
<comment type="function">
    <text evidence="18">Catalyzes the epimerization of the S- and R-forms of NAD(P)HX, a damaged form of NAD(P)H that is a result of enzymatic or heat-dependent hydration. This is a prerequisite for the S-specific NAD(P)H-hydrate dehydratase to allow the repair of both epimers of NAD(P)HX.</text>
</comment>
<comment type="subunit">
    <text evidence="17">Homotetramer.</text>
</comment>
<keyword evidence="13" id="KW-0511">Multifunctional enzyme</keyword>
<evidence type="ECO:0000256" key="6">
    <source>
        <dbReference type="ARBA" id="ARBA00022741"/>
    </source>
</evidence>
<evidence type="ECO:0000256" key="1">
    <source>
        <dbReference type="ARBA" id="ARBA00000013"/>
    </source>
</evidence>
<evidence type="ECO:0000256" key="18">
    <source>
        <dbReference type="HAMAP-Rule" id="MF_01966"/>
    </source>
</evidence>
<comment type="similarity">
    <text evidence="4 19">In the C-terminal section; belongs to the NnrD/CARKD family.</text>
</comment>
<comment type="similarity">
    <text evidence="17">Belongs to the NnrD/CARKD family.</text>
</comment>
<comment type="caution">
    <text evidence="18">Lacks conserved residue(s) required for the propagation of feature annotation.</text>
</comment>
<evidence type="ECO:0000313" key="22">
    <source>
        <dbReference type="EMBL" id="EIC30366.1"/>
    </source>
</evidence>
<feature type="binding site" evidence="18">
    <location>
        <begin position="130"/>
        <end position="136"/>
    </location>
    <ligand>
        <name>(6S)-NADPHX</name>
        <dbReference type="ChEBI" id="CHEBI:64076"/>
    </ligand>
</feature>
<dbReference type="Pfam" id="PF01256">
    <property type="entry name" value="Carb_kinase"/>
    <property type="match status" value="1"/>
</dbReference>
<evidence type="ECO:0000256" key="12">
    <source>
        <dbReference type="ARBA" id="ARBA00023239"/>
    </source>
</evidence>
<comment type="similarity">
    <text evidence="3 19">In the N-terminal section; belongs to the NnrE/AIBP family.</text>
</comment>
<dbReference type="STRING" id="686340.Metal_2658"/>
<dbReference type="AlphaFoldDB" id="H8GJK6"/>
<dbReference type="EC" id="4.2.1.136" evidence="19"/>
<evidence type="ECO:0000256" key="7">
    <source>
        <dbReference type="ARBA" id="ARBA00022840"/>
    </source>
</evidence>
<dbReference type="InterPro" id="IPR036652">
    <property type="entry name" value="YjeF_N_dom_sf"/>
</dbReference>
<dbReference type="InterPro" id="IPR029056">
    <property type="entry name" value="Ribokinase-like"/>
</dbReference>
<dbReference type="eggNOG" id="COG0063">
    <property type="taxonomic scope" value="Bacteria"/>
</dbReference>
<comment type="catalytic activity">
    <reaction evidence="2 18 19">
        <text>(6R)-NADPHX = (6S)-NADPHX</text>
        <dbReference type="Rhea" id="RHEA:32227"/>
        <dbReference type="ChEBI" id="CHEBI:64076"/>
        <dbReference type="ChEBI" id="CHEBI:64077"/>
        <dbReference type="EC" id="5.1.99.6"/>
    </reaction>
</comment>
<feature type="binding site" evidence="17">
    <location>
        <begin position="401"/>
        <end position="405"/>
    </location>
    <ligand>
        <name>AMP</name>
        <dbReference type="ChEBI" id="CHEBI:456215"/>
    </ligand>
</feature>
<dbReference type="PIRSF" id="PIRSF017184">
    <property type="entry name" value="Nnr"/>
    <property type="match status" value="1"/>
</dbReference>
<dbReference type="GO" id="GO:0052855">
    <property type="term" value="F:ADP-dependent NAD(P)H-hydrate dehydratase activity"/>
    <property type="evidence" value="ECO:0007669"/>
    <property type="project" value="UniProtKB-UniRule"/>
</dbReference>
<evidence type="ECO:0000256" key="11">
    <source>
        <dbReference type="ARBA" id="ARBA00023235"/>
    </source>
</evidence>
<evidence type="ECO:0000256" key="10">
    <source>
        <dbReference type="ARBA" id="ARBA00023027"/>
    </source>
</evidence>
<sequence length="487" mass="50414">MQKLPEILYRAAQVRELDRIAIEEFNIPGCALMRRAGGAVFECLTGKWPTVRSLAVFCGSGNNAGDGYVAARLAREAGLDALAVCVGDPEKLKGDALTAYRDYVQAGGSVKTFETEHAIEADLVVDALLGTGLDRSVTGLYAEAIAAINRSGLPVVAVDIPSGLNADTGNPLGCAVKADCTATFIGLKQGLFTGQAAEYAGEIVYDGLAVPDAVFDRVNPDVFLVGQKPLMPRHRCAHKGNMGHVLVVGGDLGFSGAARMAGEAALRVGAGLVSIATRSEHAGLMNLNRPELMCRGVESEADLLPLLDKANVVALGPGLGQKEWGRTLFGAVLRSEKPMVVDADGLNLLASAPMGKSCWILTPHPGEAGRLLHSSAQSVERDRFSAVSAIRAAYGGIAVLKGAGTLIASDSRIAVSTTGNPGMASGGMGDVLSGVIAGLIAQGLDVQEAAEQGVFLHGRAADLAAARDGERGLLATDLLPFLKQLVN</sequence>
<keyword evidence="11 18" id="KW-0413">Isomerase</keyword>
<comment type="function">
    <text evidence="14 19">Bifunctional enzyme that catalyzes the epimerization of the S- and R-forms of NAD(P)HX and the dehydration of the S-form of NAD(P)HX at the expense of ADP, which is converted to AMP. This allows the repair of both epimers of NAD(P)HX, a damaged form of NAD(P)H that is a result of enzymatic or heat-dependent hydration.</text>
</comment>
<comment type="catalytic activity">
    <reaction evidence="16 17 19">
        <text>(6S)-NADPHX + ADP = AMP + phosphate + NADPH + H(+)</text>
        <dbReference type="Rhea" id="RHEA:32235"/>
        <dbReference type="ChEBI" id="CHEBI:15378"/>
        <dbReference type="ChEBI" id="CHEBI:43474"/>
        <dbReference type="ChEBI" id="CHEBI:57783"/>
        <dbReference type="ChEBI" id="CHEBI:64076"/>
        <dbReference type="ChEBI" id="CHEBI:456215"/>
        <dbReference type="ChEBI" id="CHEBI:456216"/>
        <dbReference type="EC" id="4.2.1.136"/>
    </reaction>
</comment>
<keyword evidence="12 17" id="KW-0456">Lyase</keyword>
<feature type="binding site" evidence="18">
    <location>
        <position position="126"/>
    </location>
    <ligand>
        <name>K(+)</name>
        <dbReference type="ChEBI" id="CHEBI:29103"/>
    </ligand>
</feature>
<evidence type="ECO:0000256" key="13">
    <source>
        <dbReference type="ARBA" id="ARBA00023268"/>
    </source>
</evidence>
<protein>
    <recommendedName>
        <fullName evidence="19">Bifunctional NAD(P)H-hydrate repair enzyme</fullName>
    </recommendedName>
    <alternativeName>
        <fullName evidence="19">Nicotinamide nucleotide repair protein</fullName>
    </alternativeName>
    <domain>
        <recommendedName>
            <fullName evidence="19">ADP-dependent (S)-NAD(P)H-hydrate dehydratase</fullName>
            <ecNumber evidence="19">4.2.1.136</ecNumber>
        </recommendedName>
        <alternativeName>
            <fullName evidence="19">ADP-dependent NAD(P)HX dehydratase</fullName>
        </alternativeName>
    </domain>
    <domain>
        <recommendedName>
            <fullName evidence="19">NAD(P)H-hydrate epimerase</fullName>
            <ecNumber evidence="19">5.1.99.6</ecNumber>
        </recommendedName>
    </domain>
</protein>
<feature type="binding site" evidence="17">
    <location>
        <position position="430"/>
    </location>
    <ligand>
        <name>(6S)-NADPHX</name>
        <dbReference type="ChEBI" id="CHEBI:64076"/>
    </ligand>
</feature>
<dbReference type="Gene3D" id="3.40.1190.20">
    <property type="match status" value="1"/>
</dbReference>
<comment type="catalytic activity">
    <reaction evidence="15 17 19">
        <text>(6S)-NADHX + ADP = AMP + phosphate + NADH + H(+)</text>
        <dbReference type="Rhea" id="RHEA:32223"/>
        <dbReference type="ChEBI" id="CHEBI:15378"/>
        <dbReference type="ChEBI" id="CHEBI:43474"/>
        <dbReference type="ChEBI" id="CHEBI:57945"/>
        <dbReference type="ChEBI" id="CHEBI:64074"/>
        <dbReference type="ChEBI" id="CHEBI:456215"/>
        <dbReference type="ChEBI" id="CHEBI:456216"/>
        <dbReference type="EC" id="4.2.1.136"/>
    </reaction>
</comment>
<dbReference type="NCBIfam" id="TIGR00196">
    <property type="entry name" value="yjeF_cterm"/>
    <property type="match status" value="1"/>
</dbReference>
<dbReference type="GO" id="GO:0046872">
    <property type="term" value="F:metal ion binding"/>
    <property type="evidence" value="ECO:0007669"/>
    <property type="project" value="UniProtKB-UniRule"/>
</dbReference>
<evidence type="ECO:0000256" key="15">
    <source>
        <dbReference type="ARBA" id="ARBA00048238"/>
    </source>
</evidence>
<dbReference type="SUPFAM" id="SSF53613">
    <property type="entry name" value="Ribokinase-like"/>
    <property type="match status" value="1"/>
</dbReference>
<dbReference type="PROSITE" id="PS51385">
    <property type="entry name" value="YJEF_N"/>
    <property type="match status" value="1"/>
</dbReference>
<proteinExistence type="inferred from homology"/>
<dbReference type="CDD" id="cd01171">
    <property type="entry name" value="YXKO-related"/>
    <property type="match status" value="1"/>
</dbReference>
<comment type="cofactor">
    <cofactor evidence="18 19">
        <name>K(+)</name>
        <dbReference type="ChEBI" id="CHEBI:29103"/>
    </cofactor>
    <text evidence="18 19">Binds 1 potassium ion per subunit.</text>
</comment>
<dbReference type="HAMAP" id="MF_01965">
    <property type="entry name" value="NADHX_dehydratase"/>
    <property type="match status" value="1"/>
</dbReference>
<feature type="binding site" evidence="18">
    <location>
        <position position="63"/>
    </location>
    <ligand>
        <name>K(+)</name>
        <dbReference type="ChEBI" id="CHEBI:29103"/>
    </ligand>
</feature>
<dbReference type="SUPFAM" id="SSF64153">
    <property type="entry name" value="YjeF N-terminal domain-like"/>
    <property type="match status" value="1"/>
</dbReference>
<evidence type="ECO:0000256" key="4">
    <source>
        <dbReference type="ARBA" id="ARBA00009524"/>
    </source>
</evidence>
<dbReference type="PANTHER" id="PTHR12592:SF0">
    <property type="entry name" value="ATP-DEPENDENT (S)-NAD(P)H-HYDRATE DEHYDRATASE"/>
    <property type="match status" value="1"/>
</dbReference>
<dbReference type="Proteomes" id="UP000005090">
    <property type="component" value="Chromosome"/>
</dbReference>
<evidence type="ECO:0000256" key="3">
    <source>
        <dbReference type="ARBA" id="ARBA00006001"/>
    </source>
</evidence>
<dbReference type="eggNOG" id="COG0062">
    <property type="taxonomic scope" value="Bacteria"/>
</dbReference>
<comment type="catalytic activity">
    <reaction evidence="1 18 19">
        <text>(6R)-NADHX = (6S)-NADHX</text>
        <dbReference type="Rhea" id="RHEA:32215"/>
        <dbReference type="ChEBI" id="CHEBI:64074"/>
        <dbReference type="ChEBI" id="CHEBI:64075"/>
        <dbReference type="EC" id="5.1.99.6"/>
    </reaction>
</comment>
<feature type="binding site" evidence="18">
    <location>
        <position position="162"/>
    </location>
    <ligand>
        <name>K(+)</name>
        <dbReference type="ChEBI" id="CHEBI:29103"/>
    </ligand>
</feature>
<keyword evidence="8 17" id="KW-0521">NADP</keyword>
<feature type="binding site" evidence="18">
    <location>
        <position position="141"/>
    </location>
    <ligand>
        <name>(6S)-NADPHX</name>
        <dbReference type="ChEBI" id="CHEBI:64076"/>
    </ligand>
</feature>
<evidence type="ECO:0000313" key="23">
    <source>
        <dbReference type="Proteomes" id="UP000005090"/>
    </source>
</evidence>
<dbReference type="GO" id="GO:0005524">
    <property type="term" value="F:ATP binding"/>
    <property type="evidence" value="ECO:0007669"/>
    <property type="project" value="UniProtKB-UniRule"/>
</dbReference>
<keyword evidence="10 17" id="KW-0520">NAD</keyword>
<evidence type="ECO:0000256" key="16">
    <source>
        <dbReference type="ARBA" id="ARBA00049209"/>
    </source>
</evidence>
<feature type="domain" description="YjeF C-terminal" evidence="20">
    <location>
        <begin position="222"/>
        <end position="487"/>
    </location>
</feature>
<evidence type="ECO:0000256" key="17">
    <source>
        <dbReference type="HAMAP-Rule" id="MF_01965"/>
    </source>
</evidence>
<accession>H8GJK6</accession>
<dbReference type="HAMAP" id="MF_01966">
    <property type="entry name" value="NADHX_epimerase"/>
    <property type="match status" value="1"/>
</dbReference>
<keyword evidence="9 18" id="KW-0630">Potassium</keyword>
<feature type="binding site" evidence="17">
    <location>
        <position position="429"/>
    </location>
    <ligand>
        <name>AMP</name>
        <dbReference type="ChEBI" id="CHEBI:456215"/>
    </ligand>
</feature>
<dbReference type="HOGENOM" id="CLU_024853_4_3_6"/>
<evidence type="ECO:0000259" key="20">
    <source>
        <dbReference type="PROSITE" id="PS51383"/>
    </source>
</evidence>
<dbReference type="Pfam" id="PF03853">
    <property type="entry name" value="YjeF_N"/>
    <property type="match status" value="1"/>
</dbReference>